<dbReference type="OrthoDB" id="3210378at2759"/>
<feature type="compositionally biased region" description="Polar residues" evidence="1">
    <location>
        <begin position="193"/>
        <end position="209"/>
    </location>
</feature>
<proteinExistence type="predicted"/>
<dbReference type="InterPro" id="IPR032675">
    <property type="entry name" value="LRR_dom_sf"/>
</dbReference>
<organism evidence="2 3">
    <name type="scientific">Hymenoscyphus albidus</name>
    <dbReference type="NCBI Taxonomy" id="595503"/>
    <lineage>
        <taxon>Eukaryota</taxon>
        <taxon>Fungi</taxon>
        <taxon>Dikarya</taxon>
        <taxon>Ascomycota</taxon>
        <taxon>Pezizomycotina</taxon>
        <taxon>Leotiomycetes</taxon>
        <taxon>Helotiales</taxon>
        <taxon>Helotiaceae</taxon>
        <taxon>Hymenoscyphus</taxon>
    </lineage>
</organism>
<feature type="region of interest" description="Disordered" evidence="1">
    <location>
        <begin position="390"/>
        <end position="413"/>
    </location>
</feature>
<feature type="region of interest" description="Disordered" evidence="1">
    <location>
        <begin position="632"/>
        <end position="695"/>
    </location>
</feature>
<keyword evidence="3" id="KW-1185">Reference proteome</keyword>
<evidence type="ECO:0008006" key="4">
    <source>
        <dbReference type="Google" id="ProtNLM"/>
    </source>
</evidence>
<dbReference type="Gene3D" id="3.80.10.10">
    <property type="entry name" value="Ribonuclease Inhibitor"/>
    <property type="match status" value="1"/>
</dbReference>
<evidence type="ECO:0000313" key="3">
    <source>
        <dbReference type="Proteomes" id="UP000701801"/>
    </source>
</evidence>
<accession>A0A9N9Q9X3</accession>
<feature type="compositionally biased region" description="Low complexity" evidence="1">
    <location>
        <begin position="114"/>
        <end position="127"/>
    </location>
</feature>
<evidence type="ECO:0000256" key="1">
    <source>
        <dbReference type="SAM" id="MobiDB-lite"/>
    </source>
</evidence>
<feature type="compositionally biased region" description="Polar residues" evidence="1">
    <location>
        <begin position="72"/>
        <end position="90"/>
    </location>
</feature>
<dbReference type="SUPFAM" id="SSF52047">
    <property type="entry name" value="RNI-like"/>
    <property type="match status" value="1"/>
</dbReference>
<feature type="compositionally biased region" description="Low complexity" evidence="1">
    <location>
        <begin position="146"/>
        <end position="156"/>
    </location>
</feature>
<reference evidence="2" key="1">
    <citation type="submission" date="2021-07" db="EMBL/GenBank/DDBJ databases">
        <authorList>
            <person name="Durling M."/>
        </authorList>
    </citation>
    <scope>NUCLEOTIDE SEQUENCE</scope>
</reference>
<evidence type="ECO:0000313" key="2">
    <source>
        <dbReference type="EMBL" id="CAG8979907.1"/>
    </source>
</evidence>
<protein>
    <recommendedName>
        <fullName evidence="4">F-box domain-containing protein</fullName>
    </recommendedName>
</protein>
<dbReference type="EMBL" id="CAJVRM010000342">
    <property type="protein sequence ID" value="CAG8979907.1"/>
    <property type="molecule type" value="Genomic_DNA"/>
</dbReference>
<gene>
    <name evidence="2" type="ORF">HYALB_00011271</name>
</gene>
<feature type="region of interest" description="Disordered" evidence="1">
    <location>
        <begin position="101"/>
        <end position="160"/>
    </location>
</feature>
<feature type="compositionally biased region" description="Polar residues" evidence="1">
    <location>
        <begin position="640"/>
        <end position="652"/>
    </location>
</feature>
<feature type="region of interest" description="Disordered" evidence="1">
    <location>
        <begin position="71"/>
        <end position="90"/>
    </location>
</feature>
<feature type="non-terminal residue" evidence="2">
    <location>
        <position position="1"/>
    </location>
</feature>
<sequence length="821" mass="91026">LPSLQFPQDFWSVDRLQQQFGAGSEDQQRVRAAAAATATARAGRRHSDQDIITRSVRAGLPTTQFIPKHKSASSYPIYSSTPRNAQSGFSSTPPFLPWGLSPSMDPLVQPRPASSSSISTSTRSSFESRQKSPLSTTSSVDRELDSISPASSISNSTDDLHRSMAQNGQFRGYFNDPFPKYGEGKRQLMTPPKLSSGSAPSSPTTITFGKSYQPRIAGEGFRKLPEEILFHILKELKASHLGPANLSCSTCYMRDLVAVGASCRKWWNVARILLYEDIQLLGSDSTFHIKKKFKVKYGTRLRLLSRTLHARPDLAEYVKSLKVPAIPEAAKGGKEEEYRDLVASVIMACPNLERLPGFHTAYEHEFSRLVHALSTRRKLLERVWIISGNSSHSQPHRRSKISETDFNSPESVPNPLSRDQCIEFLNFHSNWSNLQTLVMHCNPDGRLSSPLFTDVFNSLPSLENLHISSFPASDFNDETLQILPALKSLRLENLPGVTDEGISNFSSHARKEKLRSLSLISLSIDSLPVLARIFSHIQNLTHFTISQVTCPSPVDIFLYPYLASPTVEYMHWEFTSPLEDRVTEILSKSISHCGFPSLRTIRAPTDFEGHLQKLCRPIDKIELPGDKYRNLGGGQGGLPISQSMPVLSSPTRSHFGSSHSYSGSTSSKDLKSPNRSAFPSIDSCSSSSSDSSSDKGVSLALSRRMAQLRIEAAKLKPQFHVITWDENGTFVERHALGGFLGQTQSKISFTLRPDLEGSDDSLMGIEALLDGSEEGNVRDGCTGSWNLDLGGRVSLAGKKEKDRWRHTERGRWRDVDIGLLF</sequence>
<name>A0A9N9Q9X3_9HELO</name>
<feature type="compositionally biased region" description="Low complexity" evidence="1">
    <location>
        <begin position="680"/>
        <end position="691"/>
    </location>
</feature>
<dbReference type="Proteomes" id="UP000701801">
    <property type="component" value="Unassembled WGS sequence"/>
</dbReference>
<dbReference type="AlphaFoldDB" id="A0A9N9Q9X3"/>
<comment type="caution">
    <text evidence="2">The sequence shown here is derived from an EMBL/GenBank/DDBJ whole genome shotgun (WGS) entry which is preliminary data.</text>
</comment>
<feature type="region of interest" description="Disordered" evidence="1">
    <location>
        <begin position="190"/>
        <end position="209"/>
    </location>
</feature>
<feature type="compositionally biased region" description="Low complexity" evidence="1">
    <location>
        <begin position="653"/>
        <end position="667"/>
    </location>
</feature>